<name>A0A7G6VVJ3_9SPHN</name>
<feature type="transmembrane region" description="Helical" evidence="2">
    <location>
        <begin position="327"/>
        <end position="348"/>
    </location>
</feature>
<dbReference type="Proteomes" id="UP000515297">
    <property type="component" value="Chromosome"/>
</dbReference>
<feature type="transmembrane region" description="Helical" evidence="2">
    <location>
        <begin position="235"/>
        <end position="253"/>
    </location>
</feature>
<feature type="transmembrane region" description="Helical" evidence="2">
    <location>
        <begin position="111"/>
        <end position="131"/>
    </location>
</feature>
<gene>
    <name evidence="3" type="ORF">H4O24_03520</name>
</gene>
<proteinExistence type="predicted"/>
<feature type="transmembrane region" description="Helical" evidence="2">
    <location>
        <begin position="265"/>
        <end position="284"/>
    </location>
</feature>
<evidence type="ECO:0000313" key="4">
    <source>
        <dbReference type="Proteomes" id="UP000515297"/>
    </source>
</evidence>
<accession>A0A7G6VVJ3</accession>
<keyword evidence="2" id="KW-0812">Transmembrane</keyword>
<keyword evidence="2" id="KW-0472">Membrane</keyword>
<evidence type="ECO:0000313" key="3">
    <source>
        <dbReference type="EMBL" id="QNE05758.1"/>
    </source>
</evidence>
<keyword evidence="2" id="KW-1133">Transmembrane helix</keyword>
<reference evidence="3 4" key="1">
    <citation type="submission" date="2020-08" db="EMBL/GenBank/DDBJ databases">
        <authorList>
            <person name="Liu G."/>
            <person name="Sun C."/>
        </authorList>
    </citation>
    <scope>NUCLEOTIDE SEQUENCE [LARGE SCALE GENOMIC DNA]</scope>
    <source>
        <strain evidence="3 4">OT19</strain>
    </source>
</reference>
<feature type="region of interest" description="Disordered" evidence="1">
    <location>
        <begin position="1"/>
        <end position="27"/>
    </location>
</feature>
<feature type="transmembrane region" description="Helical" evidence="2">
    <location>
        <begin position="290"/>
        <end position="306"/>
    </location>
</feature>
<dbReference type="AlphaFoldDB" id="A0A7G6VVJ3"/>
<dbReference type="Pfam" id="PF12412">
    <property type="entry name" value="DUF3667"/>
    <property type="match status" value="1"/>
</dbReference>
<dbReference type="EMBL" id="CP060052">
    <property type="protein sequence ID" value="QNE05758.1"/>
    <property type="molecule type" value="Genomic_DNA"/>
</dbReference>
<sequence length="349" mass="38225">MNDISDGIGGTAVGGSQSRAAGPQPNAGDGHFHETTCLNCGTQLVGSHCHECGQEAHLHRTVGAFLHDLMHGVLHLDGKIWRTLPMLVLKPGHLTREYIDGKRRSHVSPMALFLFSVFAMFAVFSMVGLSVPTDLRNGTAEGDAPISIEDAEAELEAARARLATLEEGSEDYAVTATRVENLETARDVLQGFTGERTARFDLGGTGIAEIDKGLTKWRENPSLMIYKLQSSGYKFSWLLIPLSLPFMWLMFFWKPQFGMYDHSVFVTYSIAFMSLLFIAASLLAVAGAPGWIITTLCTAVPVLHIYKQLRYGYRLTRAGALVRTSAALVFVSLVLILFLGILFLLGIWG</sequence>
<evidence type="ECO:0000256" key="2">
    <source>
        <dbReference type="SAM" id="Phobius"/>
    </source>
</evidence>
<dbReference type="RefSeq" id="WP_185884821.1">
    <property type="nucleotide sequence ID" value="NZ_CP060052.1"/>
</dbReference>
<protein>
    <submittedName>
        <fullName evidence="3">DUF3667 domain-containing protein</fullName>
    </submittedName>
</protein>
<organism evidence="3 4">
    <name type="scientific">Croceicoccus marinus</name>
    <dbReference type="NCBI Taxonomy" id="450378"/>
    <lineage>
        <taxon>Bacteria</taxon>
        <taxon>Pseudomonadati</taxon>
        <taxon>Pseudomonadota</taxon>
        <taxon>Alphaproteobacteria</taxon>
        <taxon>Sphingomonadales</taxon>
        <taxon>Erythrobacteraceae</taxon>
        <taxon>Croceicoccus</taxon>
    </lineage>
</organism>
<evidence type="ECO:0000256" key="1">
    <source>
        <dbReference type="SAM" id="MobiDB-lite"/>
    </source>
</evidence>
<dbReference type="InterPro" id="IPR022134">
    <property type="entry name" value="DUF3667"/>
</dbReference>